<organism evidence="2 3">
    <name type="scientific">Colletotrichum cuscutae</name>
    <dbReference type="NCBI Taxonomy" id="1209917"/>
    <lineage>
        <taxon>Eukaryota</taxon>
        <taxon>Fungi</taxon>
        <taxon>Dikarya</taxon>
        <taxon>Ascomycota</taxon>
        <taxon>Pezizomycotina</taxon>
        <taxon>Sordariomycetes</taxon>
        <taxon>Hypocreomycetidae</taxon>
        <taxon>Glomerellales</taxon>
        <taxon>Glomerellaceae</taxon>
        <taxon>Colletotrichum</taxon>
        <taxon>Colletotrichum acutatum species complex</taxon>
    </lineage>
</organism>
<evidence type="ECO:0000256" key="1">
    <source>
        <dbReference type="SAM" id="SignalP"/>
    </source>
</evidence>
<dbReference type="EMBL" id="MPDP01000079">
    <property type="protein sequence ID" value="KAK1484326.1"/>
    <property type="molecule type" value="Genomic_DNA"/>
</dbReference>
<accession>A0AAI9VDP1</accession>
<dbReference type="AlphaFoldDB" id="A0AAI9VDP1"/>
<feature type="chain" id="PRO_5042567376" description="Secreted protein" evidence="1">
    <location>
        <begin position="21"/>
        <end position="81"/>
    </location>
</feature>
<comment type="caution">
    <text evidence="2">The sequence shown here is derived from an EMBL/GenBank/DDBJ whole genome shotgun (WGS) entry which is preliminary data.</text>
</comment>
<protein>
    <recommendedName>
        <fullName evidence="4">Secreted protein</fullName>
    </recommendedName>
</protein>
<keyword evidence="3" id="KW-1185">Reference proteome</keyword>
<keyword evidence="1" id="KW-0732">Signal</keyword>
<evidence type="ECO:0000313" key="3">
    <source>
        <dbReference type="Proteomes" id="UP001239213"/>
    </source>
</evidence>
<evidence type="ECO:0000313" key="2">
    <source>
        <dbReference type="EMBL" id="KAK1484326.1"/>
    </source>
</evidence>
<name>A0AAI9VDP1_9PEZI</name>
<sequence length="81" mass="9390">MVLAVSIVLALILFLLCGWPRRFDRLNTYKDCTARPKNDELSFQDNIDSGNAVQCARQFIYLVMEGAWGQQDRRAIKKKRL</sequence>
<feature type="signal peptide" evidence="1">
    <location>
        <begin position="1"/>
        <end position="20"/>
    </location>
</feature>
<reference evidence="2" key="1">
    <citation type="submission" date="2016-11" db="EMBL/GenBank/DDBJ databases">
        <title>The genome sequence of Colletotrichum cuscutae.</title>
        <authorList>
            <person name="Baroncelli R."/>
        </authorList>
    </citation>
    <scope>NUCLEOTIDE SEQUENCE</scope>
    <source>
        <strain evidence="2">IMI 304802</strain>
    </source>
</reference>
<proteinExistence type="predicted"/>
<gene>
    <name evidence="2" type="ORF">CCUS01_04038</name>
</gene>
<dbReference type="Proteomes" id="UP001239213">
    <property type="component" value="Unassembled WGS sequence"/>
</dbReference>
<evidence type="ECO:0008006" key="4">
    <source>
        <dbReference type="Google" id="ProtNLM"/>
    </source>
</evidence>